<dbReference type="GO" id="GO:0008654">
    <property type="term" value="P:phospholipid biosynthetic process"/>
    <property type="evidence" value="ECO:0007669"/>
    <property type="project" value="InterPro"/>
</dbReference>
<feature type="transmembrane region" description="Helical" evidence="3">
    <location>
        <begin position="7"/>
        <end position="29"/>
    </location>
</feature>
<comment type="similarity">
    <text evidence="2">Belongs to the CDP-alcohol phosphatidyltransferase class-I family.</text>
</comment>
<dbReference type="Gene3D" id="1.20.120.1760">
    <property type="match status" value="1"/>
</dbReference>
<organism evidence="4 5">
    <name type="scientific">Mucilaginibacter auburnensis</name>
    <dbReference type="NCBI Taxonomy" id="1457233"/>
    <lineage>
        <taxon>Bacteria</taxon>
        <taxon>Pseudomonadati</taxon>
        <taxon>Bacteroidota</taxon>
        <taxon>Sphingobacteriia</taxon>
        <taxon>Sphingobacteriales</taxon>
        <taxon>Sphingobacteriaceae</taxon>
        <taxon>Mucilaginibacter</taxon>
    </lineage>
</organism>
<protein>
    <submittedName>
        <fullName evidence="4">CDP-diacylglycerol--glycerol-3-phosphate 3-phosphatidyltransferase</fullName>
    </submittedName>
</protein>
<keyword evidence="1 2" id="KW-0808">Transferase</keyword>
<dbReference type="Pfam" id="PF01066">
    <property type="entry name" value="CDP-OH_P_transf"/>
    <property type="match status" value="1"/>
</dbReference>
<keyword evidence="3" id="KW-0472">Membrane</keyword>
<accession>A0A2H9VT16</accession>
<dbReference type="AlphaFoldDB" id="A0A2H9VT16"/>
<dbReference type="GO" id="GO:0016780">
    <property type="term" value="F:phosphotransferase activity, for other substituted phosphate groups"/>
    <property type="evidence" value="ECO:0007669"/>
    <property type="project" value="InterPro"/>
</dbReference>
<dbReference type="RefSeq" id="WP_245856865.1">
    <property type="nucleotide sequence ID" value="NZ_PGFJ01000001.1"/>
</dbReference>
<evidence type="ECO:0000313" key="4">
    <source>
        <dbReference type="EMBL" id="PJJ83932.1"/>
    </source>
</evidence>
<evidence type="ECO:0000313" key="5">
    <source>
        <dbReference type="Proteomes" id="UP000242687"/>
    </source>
</evidence>
<sequence>MSKPISYYMVNGISLYRMVAVPLLIWLALSNQFYLFKWLITLGFFTDAVDGYLARRFGVNSRLGAMLDSIADDLNMGAAIVGLYIFNPDFFMNERVTLLILAGLYLAQNALALIKYKQLTSFHTYMAKTAAVLQGLFVIGFFFMGEPIYWLFYIAAAVTATGLIEEIILILRLEHSQNDIKGLFWLRKTQAK</sequence>
<dbReference type="InterPro" id="IPR000462">
    <property type="entry name" value="CDP-OH_P_trans"/>
</dbReference>
<feature type="transmembrane region" description="Helical" evidence="3">
    <location>
        <begin position="150"/>
        <end position="171"/>
    </location>
</feature>
<proteinExistence type="inferred from homology"/>
<keyword evidence="3" id="KW-1133">Transmembrane helix</keyword>
<dbReference type="EMBL" id="PGFJ01000001">
    <property type="protein sequence ID" value="PJJ83932.1"/>
    <property type="molecule type" value="Genomic_DNA"/>
</dbReference>
<comment type="caution">
    <text evidence="4">The sequence shown here is derived from an EMBL/GenBank/DDBJ whole genome shotgun (WGS) entry which is preliminary data.</text>
</comment>
<evidence type="ECO:0000256" key="3">
    <source>
        <dbReference type="SAM" id="Phobius"/>
    </source>
</evidence>
<gene>
    <name evidence="4" type="ORF">CLV57_0928</name>
</gene>
<feature type="transmembrane region" description="Helical" evidence="3">
    <location>
        <begin position="98"/>
        <end position="114"/>
    </location>
</feature>
<dbReference type="GO" id="GO:0016020">
    <property type="term" value="C:membrane"/>
    <property type="evidence" value="ECO:0007669"/>
    <property type="project" value="InterPro"/>
</dbReference>
<evidence type="ECO:0000256" key="2">
    <source>
        <dbReference type="RuleBase" id="RU003750"/>
    </source>
</evidence>
<evidence type="ECO:0000256" key="1">
    <source>
        <dbReference type="ARBA" id="ARBA00022679"/>
    </source>
</evidence>
<dbReference type="PROSITE" id="PS00379">
    <property type="entry name" value="CDP_ALCOHOL_P_TRANSF"/>
    <property type="match status" value="1"/>
</dbReference>
<reference evidence="4 5" key="1">
    <citation type="submission" date="2017-11" db="EMBL/GenBank/DDBJ databases">
        <title>Genomic Encyclopedia of Archaeal and Bacterial Type Strains, Phase II (KMG-II): From Individual Species to Whole Genera.</title>
        <authorList>
            <person name="Goeker M."/>
        </authorList>
    </citation>
    <scope>NUCLEOTIDE SEQUENCE [LARGE SCALE GENOMIC DNA]</scope>
    <source>
        <strain evidence="4 5">DSM 28175</strain>
    </source>
</reference>
<keyword evidence="5" id="KW-1185">Reference proteome</keyword>
<dbReference type="InterPro" id="IPR048254">
    <property type="entry name" value="CDP_ALCOHOL_P_TRANSF_CS"/>
</dbReference>
<feature type="transmembrane region" description="Helical" evidence="3">
    <location>
        <begin position="126"/>
        <end position="144"/>
    </location>
</feature>
<keyword evidence="3" id="KW-0812">Transmembrane</keyword>
<name>A0A2H9VT16_9SPHI</name>
<dbReference type="Proteomes" id="UP000242687">
    <property type="component" value="Unassembled WGS sequence"/>
</dbReference>
<dbReference type="InterPro" id="IPR043130">
    <property type="entry name" value="CDP-OH_PTrfase_TM_dom"/>
</dbReference>